<dbReference type="AlphaFoldDB" id="A0A1Q6DUE7"/>
<name>A0A1Q6DUE7_METT1</name>
<gene>
    <name evidence="1" type="ORF">BTN85_0462</name>
</gene>
<dbReference type="InterPro" id="IPR046345">
    <property type="entry name" value="TraB_PrgY-like"/>
</dbReference>
<dbReference type="InParanoid" id="A0A1Q6DUE7"/>
<sequence>MEDSEIFLLKTAHVSQKSVREVEEKIKEFNPDIVAVELDLYRYRAFKKDNIKKRKISLRKILKNPFSSLLHYLLSNVQKKIGRDLGVKPGSEMIKAIEVAKEKNIPVLLIDRDIKITLNRLRSKMGFFEKLKLIKYLIIGSIGVKGKKIDLKEITEDETVDLLINELRNRFPTVAEVLLDERDAYMAHRLLKETKRRQRILGVMGAGHVKGVEKYLKNPESLPSKTKLS</sequence>
<dbReference type="FunCoup" id="A0A1Q6DUE7">
    <property type="interactions" value="56"/>
</dbReference>
<evidence type="ECO:0000313" key="2">
    <source>
        <dbReference type="Proteomes" id="UP000185744"/>
    </source>
</evidence>
<dbReference type="InterPro" id="IPR002816">
    <property type="entry name" value="TraB/PrgY/GumN_fam"/>
</dbReference>
<comment type="caution">
    <text evidence="1">The sequence shown here is derived from an EMBL/GenBank/DDBJ whole genome shotgun (WGS) entry which is preliminary data.</text>
</comment>
<dbReference type="PANTHER" id="PTHR21530:SF7">
    <property type="entry name" value="TRAB DOMAIN-CONTAINING PROTEIN"/>
    <property type="match status" value="1"/>
</dbReference>
<dbReference type="CDD" id="cd14726">
    <property type="entry name" value="TraB_PrgY-like"/>
    <property type="match status" value="1"/>
</dbReference>
<dbReference type="InterPro" id="IPR005230">
    <property type="entry name" value="TraB_bac"/>
</dbReference>
<accession>A0A1Q6DUE7</accession>
<protein>
    <submittedName>
        <fullName evidence="1">Pheromone shutdown protein TraB containing GTxH motif</fullName>
    </submittedName>
</protein>
<proteinExistence type="predicted"/>
<keyword evidence="2" id="KW-1185">Reference proteome</keyword>
<evidence type="ECO:0000313" key="1">
    <source>
        <dbReference type="EMBL" id="OKY77984.1"/>
    </source>
</evidence>
<dbReference type="EMBL" id="MSDW01000001">
    <property type="protein sequence ID" value="OKY77984.1"/>
    <property type="molecule type" value="Genomic_DNA"/>
</dbReference>
<reference evidence="1" key="1">
    <citation type="submission" date="2016-12" db="EMBL/GenBank/DDBJ databases">
        <title>Discovery of methanogenic haloarchaea.</title>
        <authorList>
            <person name="Sorokin D.Y."/>
            <person name="Makarova K.S."/>
            <person name="Abbas B."/>
            <person name="Ferrer M."/>
            <person name="Golyshin P.N."/>
        </authorList>
    </citation>
    <scope>NUCLEOTIDE SEQUENCE [LARGE SCALE GENOMIC DNA]</scope>
    <source>
        <strain evidence="1">HMET1</strain>
    </source>
</reference>
<dbReference type="Proteomes" id="UP000185744">
    <property type="component" value="Unassembled WGS sequence"/>
</dbReference>
<dbReference type="STRING" id="1903181.BTN85_0462"/>
<dbReference type="Pfam" id="PF01963">
    <property type="entry name" value="TraB_PrgY_gumN"/>
    <property type="match status" value="1"/>
</dbReference>
<dbReference type="PANTHER" id="PTHR21530">
    <property type="entry name" value="PHEROMONE SHUTDOWN PROTEIN"/>
    <property type="match status" value="1"/>
</dbReference>
<dbReference type="NCBIfam" id="TIGR00261">
    <property type="entry name" value="traB"/>
    <property type="match status" value="1"/>
</dbReference>
<organism evidence="1 2">
    <name type="scientific">Methanohalarchaeum thermophilum</name>
    <dbReference type="NCBI Taxonomy" id="1903181"/>
    <lineage>
        <taxon>Archaea</taxon>
        <taxon>Methanobacteriati</taxon>
        <taxon>Methanobacteriota</taxon>
        <taxon>Methanonatronarchaeia</taxon>
        <taxon>Methanonatronarchaeales</taxon>
        <taxon>Methanonatronarchaeaceae</taxon>
        <taxon>Candidatus Methanohalarchaeum</taxon>
    </lineage>
</organism>